<dbReference type="KEGG" id="dya:Dyak_GE28005"/>
<dbReference type="Proteomes" id="UP000002282">
    <property type="component" value="Chromosome 3L"/>
</dbReference>
<organism evidence="2 3">
    <name type="scientific">Drosophila yakuba</name>
    <name type="common">Fruit fly</name>
    <dbReference type="NCBI Taxonomy" id="7245"/>
    <lineage>
        <taxon>Eukaryota</taxon>
        <taxon>Metazoa</taxon>
        <taxon>Ecdysozoa</taxon>
        <taxon>Arthropoda</taxon>
        <taxon>Hexapoda</taxon>
        <taxon>Insecta</taxon>
        <taxon>Pterygota</taxon>
        <taxon>Neoptera</taxon>
        <taxon>Endopterygota</taxon>
        <taxon>Diptera</taxon>
        <taxon>Brachycera</taxon>
        <taxon>Muscomorpha</taxon>
        <taxon>Ephydroidea</taxon>
        <taxon>Drosophilidae</taxon>
        <taxon>Drosophila</taxon>
        <taxon>Sophophora</taxon>
    </lineage>
</organism>
<name>A0A0R1DXS4_DROYA</name>
<evidence type="ECO:0000313" key="3">
    <source>
        <dbReference type="Proteomes" id="UP000002282"/>
    </source>
</evidence>
<gene>
    <name evidence="2" type="primary">Dyak\GE28005</name>
    <name evidence="2" type="synonym">GE28005</name>
    <name evidence="2" type="ORF">Dyak_GE28005</name>
</gene>
<accession>A0A0R1DXS4</accession>
<dbReference type="AlphaFoldDB" id="A0A0R1DXS4"/>
<evidence type="ECO:0000256" key="1">
    <source>
        <dbReference type="SAM" id="MobiDB-lite"/>
    </source>
</evidence>
<keyword evidence="3" id="KW-1185">Reference proteome</keyword>
<sequence length="51" mass="5557">MRYVRQIVSNSHAPRSEKPANKAQEASPAAGAFQRNLVLCLCLCACIRVSP</sequence>
<dbReference type="EMBL" id="CM000159">
    <property type="protein sequence ID" value="KRK01853.1"/>
    <property type="molecule type" value="Genomic_DNA"/>
</dbReference>
<protein>
    <submittedName>
        <fullName evidence="2">Uncharacterized protein</fullName>
    </submittedName>
</protein>
<feature type="region of interest" description="Disordered" evidence="1">
    <location>
        <begin position="1"/>
        <end position="24"/>
    </location>
</feature>
<evidence type="ECO:0000313" key="2">
    <source>
        <dbReference type="EMBL" id="KRK01853.1"/>
    </source>
</evidence>
<reference evidence="2 3" key="2">
    <citation type="journal article" date="2007" name="PLoS Biol.">
        <title>Principles of genome evolution in the Drosophila melanogaster species group.</title>
        <authorList>
            <person name="Ranz J.M."/>
            <person name="Maurin D."/>
            <person name="Chan Y.S."/>
            <person name="von Grotthuss M."/>
            <person name="Hillier L.W."/>
            <person name="Roote J."/>
            <person name="Ashburner M."/>
            <person name="Bergman C.M."/>
        </authorList>
    </citation>
    <scope>NUCLEOTIDE SEQUENCE [LARGE SCALE GENOMIC DNA]</scope>
    <source>
        <strain evidence="3">Tai18E2 / Tucson 14021-0261.01</strain>
    </source>
</reference>
<reference evidence="2 3" key="1">
    <citation type="journal article" date="2007" name="Nature">
        <title>Evolution of genes and genomes on the Drosophila phylogeny.</title>
        <authorList>
            <consortium name="Drosophila 12 Genomes Consortium"/>
            <person name="Clark A.G."/>
            <person name="Eisen M.B."/>
            <person name="Smith D.R."/>
            <person name="Bergman C.M."/>
            <person name="Oliver B."/>
            <person name="Markow T.A."/>
            <person name="Kaufman T.C."/>
            <person name="Kellis M."/>
            <person name="Gelbart W."/>
            <person name="Iyer V.N."/>
            <person name="Pollard D.A."/>
            <person name="Sackton T.B."/>
            <person name="Larracuente A.M."/>
            <person name="Singh N.D."/>
            <person name="Abad J.P."/>
            <person name="Abt D.N."/>
            <person name="Adryan B."/>
            <person name="Aguade M."/>
            <person name="Akashi H."/>
            <person name="Anderson W.W."/>
            <person name="Aquadro C.F."/>
            <person name="Ardell D.H."/>
            <person name="Arguello R."/>
            <person name="Artieri C.G."/>
            <person name="Barbash D.A."/>
            <person name="Barker D."/>
            <person name="Barsanti P."/>
            <person name="Batterham P."/>
            <person name="Batzoglou S."/>
            <person name="Begun D."/>
            <person name="Bhutkar A."/>
            <person name="Blanco E."/>
            <person name="Bosak S.A."/>
            <person name="Bradley R.K."/>
            <person name="Brand A.D."/>
            <person name="Brent M.R."/>
            <person name="Brooks A.N."/>
            <person name="Brown R.H."/>
            <person name="Butlin R.K."/>
            <person name="Caggese C."/>
            <person name="Calvi B.R."/>
            <person name="Bernardo de Carvalho A."/>
            <person name="Caspi A."/>
            <person name="Castrezana S."/>
            <person name="Celniker S.E."/>
            <person name="Chang J.L."/>
            <person name="Chapple C."/>
            <person name="Chatterji S."/>
            <person name="Chinwalla A."/>
            <person name="Civetta A."/>
            <person name="Clifton S.W."/>
            <person name="Comeron J.M."/>
            <person name="Costello J.C."/>
            <person name="Coyne J.A."/>
            <person name="Daub J."/>
            <person name="David R.G."/>
            <person name="Delcher A.L."/>
            <person name="Delehaunty K."/>
            <person name="Do C.B."/>
            <person name="Ebling H."/>
            <person name="Edwards K."/>
            <person name="Eickbush T."/>
            <person name="Evans J.D."/>
            <person name="Filipski A."/>
            <person name="Findeiss S."/>
            <person name="Freyhult E."/>
            <person name="Fulton L."/>
            <person name="Fulton R."/>
            <person name="Garcia A.C."/>
            <person name="Gardiner A."/>
            <person name="Garfield D.A."/>
            <person name="Garvin B.E."/>
            <person name="Gibson G."/>
            <person name="Gilbert D."/>
            <person name="Gnerre S."/>
            <person name="Godfrey J."/>
            <person name="Good R."/>
            <person name="Gotea V."/>
            <person name="Gravely B."/>
            <person name="Greenberg A.J."/>
            <person name="Griffiths-Jones S."/>
            <person name="Gross S."/>
            <person name="Guigo R."/>
            <person name="Gustafson E.A."/>
            <person name="Haerty W."/>
            <person name="Hahn M.W."/>
            <person name="Halligan D.L."/>
            <person name="Halpern A.L."/>
            <person name="Halter G.M."/>
            <person name="Han M.V."/>
            <person name="Heger A."/>
            <person name="Hillier L."/>
            <person name="Hinrichs A.S."/>
            <person name="Holmes I."/>
            <person name="Hoskins R.A."/>
            <person name="Hubisz M.J."/>
            <person name="Hultmark D."/>
            <person name="Huntley M.A."/>
            <person name="Jaffe D.B."/>
            <person name="Jagadeeshan S."/>
            <person name="Jeck W.R."/>
            <person name="Johnson J."/>
            <person name="Jones C.D."/>
            <person name="Jordan W.C."/>
            <person name="Karpen G.H."/>
            <person name="Kataoka E."/>
            <person name="Keightley P.D."/>
            <person name="Kheradpour P."/>
            <person name="Kirkness E.F."/>
            <person name="Koerich L.B."/>
            <person name="Kristiansen K."/>
            <person name="Kudrna D."/>
            <person name="Kulathinal R.J."/>
            <person name="Kumar S."/>
            <person name="Kwok R."/>
            <person name="Lander E."/>
            <person name="Langley C.H."/>
            <person name="Lapoint R."/>
            <person name="Lazzaro B.P."/>
            <person name="Lee S.J."/>
            <person name="Levesque L."/>
            <person name="Li R."/>
            <person name="Lin C.F."/>
            <person name="Lin M.F."/>
            <person name="Lindblad-Toh K."/>
            <person name="Llopart A."/>
            <person name="Long M."/>
            <person name="Low L."/>
            <person name="Lozovsky E."/>
            <person name="Lu J."/>
            <person name="Luo M."/>
            <person name="Machado C.A."/>
            <person name="Makalowski W."/>
            <person name="Marzo M."/>
            <person name="Matsuda M."/>
            <person name="Matzkin L."/>
            <person name="McAllister B."/>
            <person name="McBride C.S."/>
            <person name="McKernan B."/>
            <person name="McKernan K."/>
            <person name="Mendez-Lago M."/>
            <person name="Minx P."/>
            <person name="Mollenhauer M.U."/>
            <person name="Montooth K."/>
            <person name="Mount S.M."/>
            <person name="Mu X."/>
            <person name="Myers E."/>
            <person name="Negre B."/>
            <person name="Newfeld S."/>
            <person name="Nielsen R."/>
            <person name="Noor M.A."/>
            <person name="O'Grady P."/>
            <person name="Pachter L."/>
            <person name="Papaceit M."/>
            <person name="Parisi M.J."/>
            <person name="Parisi M."/>
            <person name="Parts L."/>
            <person name="Pedersen J.S."/>
            <person name="Pesole G."/>
            <person name="Phillippy A.M."/>
            <person name="Ponting C.P."/>
            <person name="Pop M."/>
            <person name="Porcelli D."/>
            <person name="Powell J.R."/>
            <person name="Prohaska S."/>
            <person name="Pruitt K."/>
            <person name="Puig M."/>
            <person name="Quesneville H."/>
            <person name="Ram K.R."/>
            <person name="Rand D."/>
            <person name="Rasmussen M.D."/>
            <person name="Reed L.K."/>
            <person name="Reenan R."/>
            <person name="Reily A."/>
            <person name="Remington K.A."/>
            <person name="Rieger T.T."/>
            <person name="Ritchie M.G."/>
            <person name="Robin C."/>
            <person name="Rogers Y.H."/>
            <person name="Rohde C."/>
            <person name="Rozas J."/>
            <person name="Rubenfield M.J."/>
            <person name="Ruiz A."/>
            <person name="Russo S."/>
            <person name="Salzberg S.L."/>
            <person name="Sanchez-Gracia A."/>
            <person name="Saranga D.J."/>
            <person name="Sato H."/>
            <person name="Schaeffer S.W."/>
            <person name="Schatz M.C."/>
            <person name="Schlenke T."/>
            <person name="Schwartz R."/>
            <person name="Segarra C."/>
            <person name="Singh R.S."/>
            <person name="Sirot L."/>
            <person name="Sirota M."/>
            <person name="Sisneros N.B."/>
            <person name="Smith C.D."/>
            <person name="Smith T.F."/>
            <person name="Spieth J."/>
            <person name="Stage D.E."/>
            <person name="Stark A."/>
            <person name="Stephan W."/>
            <person name="Strausberg R.L."/>
            <person name="Strempel S."/>
            <person name="Sturgill D."/>
            <person name="Sutton G."/>
            <person name="Sutton G.G."/>
            <person name="Tao W."/>
            <person name="Teichmann S."/>
            <person name="Tobari Y.N."/>
            <person name="Tomimura Y."/>
            <person name="Tsolas J.M."/>
            <person name="Valente V.L."/>
            <person name="Venter E."/>
            <person name="Venter J.C."/>
            <person name="Vicario S."/>
            <person name="Vieira F.G."/>
            <person name="Vilella A.J."/>
            <person name="Villasante A."/>
            <person name="Walenz B."/>
            <person name="Wang J."/>
            <person name="Wasserman M."/>
            <person name="Watts T."/>
            <person name="Wilson D."/>
            <person name="Wilson R.K."/>
            <person name="Wing R.A."/>
            <person name="Wolfner M.F."/>
            <person name="Wong A."/>
            <person name="Wong G.K."/>
            <person name="Wu C.I."/>
            <person name="Wu G."/>
            <person name="Yamamoto D."/>
            <person name="Yang H.P."/>
            <person name="Yang S.P."/>
            <person name="Yorke J.A."/>
            <person name="Yoshida K."/>
            <person name="Zdobnov E."/>
            <person name="Zhang P."/>
            <person name="Zhang Y."/>
            <person name="Zimin A.V."/>
            <person name="Baldwin J."/>
            <person name="Abdouelleil A."/>
            <person name="Abdulkadir J."/>
            <person name="Abebe A."/>
            <person name="Abera B."/>
            <person name="Abreu J."/>
            <person name="Acer S.C."/>
            <person name="Aftuck L."/>
            <person name="Alexander A."/>
            <person name="An P."/>
            <person name="Anderson E."/>
            <person name="Anderson S."/>
            <person name="Arachi H."/>
            <person name="Azer M."/>
            <person name="Bachantsang P."/>
            <person name="Barry A."/>
            <person name="Bayul T."/>
            <person name="Berlin A."/>
            <person name="Bessette D."/>
            <person name="Bloom T."/>
            <person name="Blye J."/>
            <person name="Boguslavskiy L."/>
            <person name="Bonnet C."/>
            <person name="Boukhgalter B."/>
            <person name="Bourzgui I."/>
            <person name="Brown A."/>
            <person name="Cahill P."/>
            <person name="Channer S."/>
            <person name="Cheshatsang Y."/>
            <person name="Chuda L."/>
            <person name="Citroen M."/>
            <person name="Collymore A."/>
            <person name="Cooke P."/>
            <person name="Costello M."/>
            <person name="D'Aco K."/>
            <person name="Daza R."/>
            <person name="De Haan G."/>
            <person name="DeGray S."/>
            <person name="DeMaso C."/>
            <person name="Dhargay N."/>
            <person name="Dooley K."/>
            <person name="Dooley E."/>
            <person name="Doricent M."/>
            <person name="Dorje P."/>
            <person name="Dorjee K."/>
            <person name="Dupes A."/>
            <person name="Elong R."/>
            <person name="Falk J."/>
            <person name="Farina A."/>
            <person name="Faro S."/>
            <person name="Ferguson D."/>
            <person name="Fisher S."/>
            <person name="Foley C.D."/>
            <person name="Franke A."/>
            <person name="Friedrich D."/>
            <person name="Gadbois L."/>
            <person name="Gearin G."/>
            <person name="Gearin C.R."/>
            <person name="Giannoukos G."/>
            <person name="Goode T."/>
            <person name="Graham J."/>
            <person name="Grandbois E."/>
            <person name="Grewal S."/>
            <person name="Gyaltsen K."/>
            <person name="Hafez N."/>
            <person name="Hagos B."/>
            <person name="Hall J."/>
            <person name="Henson C."/>
            <person name="Hollinger A."/>
            <person name="Honan T."/>
            <person name="Huard M.D."/>
            <person name="Hughes L."/>
            <person name="Hurhula B."/>
            <person name="Husby M.E."/>
            <person name="Kamat A."/>
            <person name="Kanga B."/>
            <person name="Kashin S."/>
            <person name="Khazanovich D."/>
            <person name="Kisner P."/>
            <person name="Lance K."/>
            <person name="Lara M."/>
            <person name="Lee W."/>
            <person name="Lennon N."/>
            <person name="Letendre F."/>
            <person name="LeVine R."/>
            <person name="Lipovsky A."/>
            <person name="Liu X."/>
            <person name="Liu J."/>
            <person name="Liu S."/>
            <person name="Lokyitsang T."/>
            <person name="Lokyitsang Y."/>
            <person name="Lubonja R."/>
            <person name="Lui A."/>
            <person name="MacDonald P."/>
            <person name="Magnisalis V."/>
            <person name="Maru K."/>
            <person name="Matthews C."/>
            <person name="McCusker W."/>
            <person name="McDonough S."/>
            <person name="Mehta T."/>
            <person name="Meldrim J."/>
            <person name="Meneus L."/>
            <person name="Mihai O."/>
            <person name="Mihalev A."/>
            <person name="Mihova T."/>
            <person name="Mittelman R."/>
            <person name="Mlenga V."/>
            <person name="Montmayeur A."/>
            <person name="Mulrain L."/>
            <person name="Navidi A."/>
            <person name="Naylor J."/>
            <person name="Negash T."/>
            <person name="Nguyen T."/>
            <person name="Nguyen N."/>
            <person name="Nicol R."/>
            <person name="Norbu C."/>
            <person name="Norbu N."/>
            <person name="Novod N."/>
            <person name="O'Neill B."/>
            <person name="Osman S."/>
            <person name="Markiewicz E."/>
            <person name="Oyono O.L."/>
            <person name="Patti C."/>
            <person name="Phunkhang P."/>
            <person name="Pierre F."/>
            <person name="Priest M."/>
            <person name="Raghuraman S."/>
            <person name="Rege F."/>
            <person name="Reyes R."/>
            <person name="Rise C."/>
            <person name="Rogov P."/>
            <person name="Ross K."/>
            <person name="Ryan E."/>
            <person name="Settipalli S."/>
            <person name="Shea T."/>
            <person name="Sherpa N."/>
            <person name="Shi L."/>
            <person name="Shih D."/>
            <person name="Sparrow T."/>
            <person name="Spaulding J."/>
            <person name="Stalker J."/>
            <person name="Stange-Thomann N."/>
            <person name="Stavropoulos S."/>
            <person name="Stone C."/>
            <person name="Strader C."/>
            <person name="Tesfaye S."/>
            <person name="Thomson T."/>
            <person name="Thoulutsang Y."/>
            <person name="Thoulutsang D."/>
            <person name="Topham K."/>
            <person name="Topping I."/>
            <person name="Tsamla T."/>
            <person name="Vassiliev H."/>
            <person name="Vo A."/>
            <person name="Wangchuk T."/>
            <person name="Wangdi T."/>
            <person name="Weiand M."/>
            <person name="Wilkinson J."/>
            <person name="Wilson A."/>
            <person name="Yadav S."/>
            <person name="Young G."/>
            <person name="Yu Q."/>
            <person name="Zembek L."/>
            <person name="Zhong D."/>
            <person name="Zimmer A."/>
            <person name="Zwirko Z."/>
            <person name="Jaffe D.B."/>
            <person name="Alvarez P."/>
            <person name="Brockman W."/>
            <person name="Butler J."/>
            <person name="Chin C."/>
            <person name="Gnerre S."/>
            <person name="Grabherr M."/>
            <person name="Kleber M."/>
            <person name="Mauceli E."/>
            <person name="MacCallum I."/>
        </authorList>
    </citation>
    <scope>NUCLEOTIDE SEQUENCE [LARGE SCALE GENOMIC DNA]</scope>
    <source>
        <strain evidence="3">Tai18E2 / Tucson 14021-0261.01</strain>
    </source>
</reference>
<proteinExistence type="predicted"/>